<dbReference type="AlphaFoldDB" id="A0ABD3MBZ0"/>
<proteinExistence type="predicted"/>
<comment type="caution">
    <text evidence="5">The sequence shown here is derived from an EMBL/GenBank/DDBJ whole genome shotgun (WGS) entry which is preliminary data.</text>
</comment>
<sequence>MNTSTGAACWICLDEAQDDAGKTIVRDCACRGNDAGFAHMSCIIRYAEQKCEQAVNSEEFVAPWGKCPNCDQNYQNDLSIDLSDAFVSFAKRKYEYPGNHPYDKMKVMEALKHQIQSNKSSMLAHLKKGDVSTVAHIMQNRIHKLLEMVDQTKKELDMDGLVHETLMCSEFEAFGYHCLGQLCSLEESEENTDIQVGYYEKARDIYQSVGNEFQVKHMTDFIDSERARLEGDETRQLENTKRIYENKKNHFGENSEPAILTGIAYALDLRTANFSIKAERLLIKLEATSRQVYGEEHKCTKQSREFLDMIVKRRLVRLSNDSNDKIFQALRYENDGEICVIIGPIEDDEGRPFGVASTLIYPDIGCPVICHGLINAPHLNGKLGDVRSYTKGRGGELRCGVYFEDKSLKSVAVRPLNLRIAFDLPDE</sequence>
<name>A0ABD3MBZ0_9STRA</name>
<dbReference type="PROSITE" id="PS51292">
    <property type="entry name" value="ZF_RING_CH"/>
    <property type="match status" value="1"/>
</dbReference>
<organism evidence="5 6">
    <name type="scientific">Discostella pseudostelligera</name>
    <dbReference type="NCBI Taxonomy" id="259834"/>
    <lineage>
        <taxon>Eukaryota</taxon>
        <taxon>Sar</taxon>
        <taxon>Stramenopiles</taxon>
        <taxon>Ochrophyta</taxon>
        <taxon>Bacillariophyta</taxon>
        <taxon>Coscinodiscophyceae</taxon>
        <taxon>Thalassiosirophycidae</taxon>
        <taxon>Stephanodiscales</taxon>
        <taxon>Stephanodiscaceae</taxon>
        <taxon>Discostella</taxon>
    </lineage>
</organism>
<evidence type="ECO:0000256" key="1">
    <source>
        <dbReference type="ARBA" id="ARBA00022723"/>
    </source>
</evidence>
<dbReference type="InterPro" id="IPR013083">
    <property type="entry name" value="Znf_RING/FYVE/PHD"/>
</dbReference>
<keyword evidence="1" id="KW-0479">Metal-binding</keyword>
<feature type="domain" description="RING-CH-type" evidence="4">
    <location>
        <begin position="1"/>
        <end position="77"/>
    </location>
</feature>
<evidence type="ECO:0000313" key="6">
    <source>
        <dbReference type="Proteomes" id="UP001530293"/>
    </source>
</evidence>
<evidence type="ECO:0000259" key="4">
    <source>
        <dbReference type="PROSITE" id="PS51292"/>
    </source>
</evidence>
<dbReference type="Proteomes" id="UP001530293">
    <property type="component" value="Unassembled WGS sequence"/>
</dbReference>
<evidence type="ECO:0000256" key="2">
    <source>
        <dbReference type="ARBA" id="ARBA00022771"/>
    </source>
</evidence>
<keyword evidence="3" id="KW-0862">Zinc</keyword>
<dbReference type="Pfam" id="PF12906">
    <property type="entry name" value="RINGv"/>
    <property type="match status" value="1"/>
</dbReference>
<evidence type="ECO:0000256" key="3">
    <source>
        <dbReference type="ARBA" id="ARBA00022833"/>
    </source>
</evidence>
<dbReference type="SMART" id="SM00744">
    <property type="entry name" value="RINGv"/>
    <property type="match status" value="1"/>
</dbReference>
<accession>A0ABD3MBZ0</accession>
<keyword evidence="6" id="KW-1185">Reference proteome</keyword>
<protein>
    <recommendedName>
        <fullName evidence="4">RING-CH-type domain-containing protein</fullName>
    </recommendedName>
</protein>
<evidence type="ECO:0000313" key="5">
    <source>
        <dbReference type="EMBL" id="KAL3761499.1"/>
    </source>
</evidence>
<dbReference type="GO" id="GO:0008270">
    <property type="term" value="F:zinc ion binding"/>
    <property type="evidence" value="ECO:0007669"/>
    <property type="project" value="UniProtKB-KW"/>
</dbReference>
<dbReference type="SUPFAM" id="SSF57850">
    <property type="entry name" value="RING/U-box"/>
    <property type="match status" value="1"/>
</dbReference>
<dbReference type="InterPro" id="IPR011016">
    <property type="entry name" value="Znf_RING-CH"/>
</dbReference>
<dbReference type="Gene3D" id="3.30.40.10">
    <property type="entry name" value="Zinc/RING finger domain, C3HC4 (zinc finger)"/>
    <property type="match status" value="1"/>
</dbReference>
<reference evidence="5 6" key="1">
    <citation type="submission" date="2024-10" db="EMBL/GenBank/DDBJ databases">
        <title>Updated reference genomes for cyclostephanoid diatoms.</title>
        <authorList>
            <person name="Roberts W.R."/>
            <person name="Alverson A.J."/>
        </authorList>
    </citation>
    <scope>NUCLEOTIDE SEQUENCE [LARGE SCALE GENOMIC DNA]</scope>
    <source>
        <strain evidence="5 6">AJA232-27</strain>
    </source>
</reference>
<dbReference type="EMBL" id="JALLBG020000149">
    <property type="protein sequence ID" value="KAL3761499.1"/>
    <property type="molecule type" value="Genomic_DNA"/>
</dbReference>
<keyword evidence="2" id="KW-0863">Zinc-finger</keyword>
<gene>
    <name evidence="5" type="ORF">ACHAWU_006529</name>
</gene>